<proteinExistence type="predicted"/>
<dbReference type="RefSeq" id="WP_183369250.1">
    <property type="nucleotide sequence ID" value="NZ_JACIFP010000001.1"/>
</dbReference>
<feature type="domain" description="Transposase IS110-like N-terminal" evidence="1">
    <location>
        <begin position="4"/>
        <end position="160"/>
    </location>
</feature>
<dbReference type="GO" id="GO:0006313">
    <property type="term" value="P:DNA transposition"/>
    <property type="evidence" value="ECO:0007669"/>
    <property type="project" value="InterPro"/>
</dbReference>
<organism evidence="3 4">
    <name type="scientific">Gordonia humi</name>
    <dbReference type="NCBI Taxonomy" id="686429"/>
    <lineage>
        <taxon>Bacteria</taxon>
        <taxon>Bacillati</taxon>
        <taxon>Actinomycetota</taxon>
        <taxon>Actinomycetes</taxon>
        <taxon>Mycobacteriales</taxon>
        <taxon>Gordoniaceae</taxon>
        <taxon>Gordonia</taxon>
    </lineage>
</organism>
<evidence type="ECO:0000313" key="4">
    <source>
        <dbReference type="Proteomes" id="UP000551501"/>
    </source>
</evidence>
<dbReference type="InterPro" id="IPR047650">
    <property type="entry name" value="Transpos_IS110"/>
</dbReference>
<dbReference type="Pfam" id="PF01548">
    <property type="entry name" value="DEDD_Tnp_IS110"/>
    <property type="match status" value="1"/>
</dbReference>
<evidence type="ECO:0000259" key="1">
    <source>
        <dbReference type="Pfam" id="PF01548"/>
    </source>
</evidence>
<dbReference type="GO" id="GO:0003677">
    <property type="term" value="F:DNA binding"/>
    <property type="evidence" value="ECO:0007669"/>
    <property type="project" value="InterPro"/>
</dbReference>
<dbReference type="GO" id="GO:0004803">
    <property type="term" value="F:transposase activity"/>
    <property type="evidence" value="ECO:0007669"/>
    <property type="project" value="InterPro"/>
</dbReference>
<dbReference type="Pfam" id="PF02371">
    <property type="entry name" value="Transposase_20"/>
    <property type="match status" value="1"/>
</dbReference>
<dbReference type="InterPro" id="IPR002525">
    <property type="entry name" value="Transp_IS110-like_N"/>
</dbReference>
<dbReference type="EMBL" id="JACIFP010000001">
    <property type="protein sequence ID" value="MBB4134029.1"/>
    <property type="molecule type" value="Genomic_DNA"/>
</dbReference>
<dbReference type="InterPro" id="IPR003346">
    <property type="entry name" value="Transposase_20"/>
</dbReference>
<dbReference type="NCBIfam" id="NF033542">
    <property type="entry name" value="transpos_IS110"/>
    <property type="match status" value="1"/>
</dbReference>
<dbReference type="Proteomes" id="UP000551501">
    <property type="component" value="Unassembled WGS sequence"/>
</dbReference>
<sequence length="403" mass="44294">MITCGIDWAEDHHDIALMDDSGFIIERRRITHDPNGFAELLAMVADHGGTADDVPIAIETDKNLLVVALAGAGFTVYPINPRAVARYRERHGQAGNKSDSRDAAVLADIVRTDRHQHRRLPANSEQQQAIKALARQHQEAIWAQNQTISRLRSVLLEFYPQALQAFPKLKHRAAMEVLSIAPTPTDAAKLTRPRISNALKRVGRRNDPALVTQIHSDLHAPGLRQPDAVEVALGHTVASLVAIIVAMLDAVAVLERELVTAFAEHPQADIIDSVPGLGGVLGARILAEIGDDPTRFRSPTGLRSFAGTAPVTIASGRSHYVKARKVRNRRLADACHWWAFAALTWSAPAREFYDRRRAVGDHHNAALRALANKLLGRLWWCLQHDQSWDDTAAWPRAATPAAA</sequence>
<keyword evidence="4" id="KW-1185">Reference proteome</keyword>
<name>A0A840EYG6_9ACTN</name>
<evidence type="ECO:0000259" key="2">
    <source>
        <dbReference type="Pfam" id="PF02371"/>
    </source>
</evidence>
<dbReference type="PANTHER" id="PTHR33055">
    <property type="entry name" value="TRANSPOSASE FOR INSERTION SEQUENCE ELEMENT IS1111A"/>
    <property type="match status" value="1"/>
</dbReference>
<dbReference type="PANTHER" id="PTHR33055:SF3">
    <property type="entry name" value="PUTATIVE TRANSPOSASE FOR IS117-RELATED"/>
    <property type="match status" value="1"/>
</dbReference>
<dbReference type="AlphaFoldDB" id="A0A840EYG6"/>
<feature type="domain" description="Transposase IS116/IS110/IS902 C-terminal" evidence="2">
    <location>
        <begin position="269"/>
        <end position="353"/>
    </location>
</feature>
<reference evidence="3 4" key="1">
    <citation type="submission" date="2020-08" db="EMBL/GenBank/DDBJ databases">
        <title>Sequencing the genomes of 1000 actinobacteria strains.</title>
        <authorList>
            <person name="Klenk H.-P."/>
        </authorList>
    </citation>
    <scope>NUCLEOTIDE SEQUENCE [LARGE SCALE GENOMIC DNA]</scope>
    <source>
        <strain evidence="3 4">DSM 45298</strain>
    </source>
</reference>
<accession>A0A840EYG6</accession>
<protein>
    <submittedName>
        <fullName evidence="3">Transposase</fullName>
    </submittedName>
</protein>
<gene>
    <name evidence="3" type="ORF">BKA16_000581</name>
</gene>
<comment type="caution">
    <text evidence="3">The sequence shown here is derived from an EMBL/GenBank/DDBJ whole genome shotgun (WGS) entry which is preliminary data.</text>
</comment>
<evidence type="ECO:0000313" key="3">
    <source>
        <dbReference type="EMBL" id="MBB4134029.1"/>
    </source>
</evidence>